<keyword evidence="11" id="KW-1185">Reference proteome</keyword>
<evidence type="ECO:0000256" key="6">
    <source>
        <dbReference type="ARBA" id="ARBA00023242"/>
    </source>
</evidence>
<dbReference type="PANTHER" id="PTHR24394:SF29">
    <property type="entry name" value="MYONEURIN"/>
    <property type="match status" value="1"/>
</dbReference>
<feature type="region of interest" description="Disordered" evidence="8">
    <location>
        <begin position="153"/>
        <end position="186"/>
    </location>
</feature>
<feature type="domain" description="C2H2-type" evidence="9">
    <location>
        <begin position="289"/>
        <end position="316"/>
    </location>
</feature>
<dbReference type="FunFam" id="3.30.160.60:FF:000848">
    <property type="entry name" value="Zinc finger protein 35"/>
    <property type="match status" value="1"/>
</dbReference>
<dbReference type="InterPro" id="IPR013087">
    <property type="entry name" value="Znf_C2H2_type"/>
</dbReference>
<sequence>MSAAELRMSSVQNLRELINQRLTAAAEEIFTEFEKTIVQYEEEIDRQRRLLDNIWKPQITLQIPEPQQKHVCMEEKNLTVQQLCNQERNSSLDQEDAEHSQIKEEQEEPCTNVHQEDLEVSKVKEEQKELSTSLEQEQLVLKQETDLSMVTPMYEDSNHSEPEPNNDQLLSHNSPVAESQDQEGGKYVDFGSARNAALMPKMRLHRNSSNITNADNCPVVESHGNTYIGKKSVNCDVCGKAFKDNYQMKRHHRIHTGEKPYACNTCGKRFRSNDKLLVHMRTHTDERPYSCNSCGKLYKDASTLKVHTRSHTGEKPYACSICERRFKVISTLKTHMRTHTGERPYFCEICGKSFIQRSNLNVHRRSHTGEKSYS</sequence>
<keyword evidence="6" id="KW-0539">Nucleus</keyword>
<evidence type="ECO:0000256" key="1">
    <source>
        <dbReference type="ARBA" id="ARBA00004123"/>
    </source>
</evidence>
<accession>A0A3P8S6J2</accession>
<organism evidence="10 11">
    <name type="scientific">Amphiprion percula</name>
    <name type="common">Orange clownfish</name>
    <name type="synonym">Lutjanus percula</name>
    <dbReference type="NCBI Taxonomy" id="161767"/>
    <lineage>
        <taxon>Eukaryota</taxon>
        <taxon>Metazoa</taxon>
        <taxon>Chordata</taxon>
        <taxon>Craniata</taxon>
        <taxon>Vertebrata</taxon>
        <taxon>Euteleostomi</taxon>
        <taxon>Actinopterygii</taxon>
        <taxon>Neopterygii</taxon>
        <taxon>Teleostei</taxon>
        <taxon>Neoteleostei</taxon>
        <taxon>Acanthomorphata</taxon>
        <taxon>Ovalentaria</taxon>
        <taxon>Pomacentridae</taxon>
        <taxon>Amphiprion</taxon>
    </lineage>
</organism>
<dbReference type="STRING" id="161767.ENSAPEP00000007722"/>
<dbReference type="FunFam" id="3.30.160.60:FF:000295">
    <property type="entry name" value="zinc finger protein 19"/>
    <property type="match status" value="1"/>
</dbReference>
<proteinExistence type="predicted"/>
<evidence type="ECO:0000313" key="11">
    <source>
        <dbReference type="Proteomes" id="UP000265080"/>
    </source>
</evidence>
<feature type="domain" description="C2H2-type" evidence="9">
    <location>
        <begin position="233"/>
        <end position="260"/>
    </location>
</feature>
<evidence type="ECO:0000256" key="3">
    <source>
        <dbReference type="ARBA" id="ARBA00022737"/>
    </source>
</evidence>
<evidence type="ECO:0000256" key="2">
    <source>
        <dbReference type="ARBA" id="ARBA00022723"/>
    </source>
</evidence>
<dbReference type="PANTHER" id="PTHR24394">
    <property type="entry name" value="ZINC FINGER PROTEIN"/>
    <property type="match status" value="1"/>
</dbReference>
<keyword evidence="2" id="KW-0479">Metal-binding</keyword>
<dbReference type="GeneTree" id="ENSGT01150000286958"/>
<feature type="domain" description="C2H2-type" evidence="9">
    <location>
        <begin position="345"/>
        <end position="372"/>
    </location>
</feature>
<name>A0A3P8S6J2_AMPPE</name>
<dbReference type="GO" id="GO:0000981">
    <property type="term" value="F:DNA-binding transcription factor activity, RNA polymerase II-specific"/>
    <property type="evidence" value="ECO:0007669"/>
    <property type="project" value="TreeGrafter"/>
</dbReference>
<feature type="compositionally biased region" description="Polar residues" evidence="8">
    <location>
        <begin position="163"/>
        <end position="179"/>
    </location>
</feature>
<evidence type="ECO:0000259" key="9">
    <source>
        <dbReference type="PROSITE" id="PS50157"/>
    </source>
</evidence>
<dbReference type="PROSITE" id="PS50157">
    <property type="entry name" value="ZINC_FINGER_C2H2_2"/>
    <property type="match status" value="5"/>
</dbReference>
<reference evidence="10" key="3">
    <citation type="submission" date="2025-09" db="UniProtKB">
        <authorList>
            <consortium name="Ensembl"/>
        </authorList>
    </citation>
    <scope>IDENTIFICATION</scope>
</reference>
<comment type="subcellular location">
    <subcellularLocation>
        <location evidence="1">Nucleus</location>
    </subcellularLocation>
</comment>
<keyword evidence="5" id="KW-0862">Zinc</keyword>
<reference evidence="10" key="2">
    <citation type="submission" date="2025-08" db="UniProtKB">
        <authorList>
            <consortium name="Ensembl"/>
        </authorList>
    </citation>
    <scope>IDENTIFICATION</scope>
</reference>
<dbReference type="PROSITE" id="PS00028">
    <property type="entry name" value="ZINC_FINGER_C2H2_1"/>
    <property type="match status" value="5"/>
</dbReference>
<dbReference type="Proteomes" id="UP000265080">
    <property type="component" value="Chromosome 10"/>
</dbReference>
<evidence type="ECO:0000256" key="4">
    <source>
        <dbReference type="ARBA" id="ARBA00022771"/>
    </source>
</evidence>
<dbReference type="FunFam" id="3.30.160.60:FF:002452">
    <property type="entry name" value="zinc finger protein 142 isoform X4"/>
    <property type="match status" value="1"/>
</dbReference>
<dbReference type="InterPro" id="IPR036236">
    <property type="entry name" value="Znf_C2H2_sf"/>
</dbReference>
<evidence type="ECO:0000256" key="5">
    <source>
        <dbReference type="ARBA" id="ARBA00022833"/>
    </source>
</evidence>
<evidence type="ECO:0000256" key="7">
    <source>
        <dbReference type="PROSITE-ProRule" id="PRU00042"/>
    </source>
</evidence>
<dbReference type="FunFam" id="3.30.160.60:FF:000230">
    <property type="entry name" value="Zinc finger protein 148"/>
    <property type="match status" value="1"/>
</dbReference>
<keyword evidence="3" id="KW-0677">Repeat</keyword>
<protein>
    <recommendedName>
        <fullName evidence="9">C2H2-type domain-containing protein</fullName>
    </recommendedName>
</protein>
<dbReference type="AlphaFoldDB" id="A0A3P8S6J2"/>
<dbReference type="OMA" id="KFTQIGG"/>
<dbReference type="Pfam" id="PF00096">
    <property type="entry name" value="zf-C2H2"/>
    <property type="match status" value="5"/>
</dbReference>
<dbReference type="Ensembl" id="ENSAPET00000007946.1">
    <property type="protein sequence ID" value="ENSAPEP00000007722.1"/>
    <property type="gene ID" value="ENSAPEG00000005566.1"/>
</dbReference>
<dbReference type="FunFam" id="3.30.160.60:FF:000100">
    <property type="entry name" value="Zinc finger 45-like"/>
    <property type="match status" value="1"/>
</dbReference>
<dbReference type="SUPFAM" id="SSF57667">
    <property type="entry name" value="beta-beta-alpha zinc fingers"/>
    <property type="match status" value="3"/>
</dbReference>
<evidence type="ECO:0000256" key="8">
    <source>
        <dbReference type="SAM" id="MobiDB-lite"/>
    </source>
</evidence>
<evidence type="ECO:0000313" key="10">
    <source>
        <dbReference type="Ensembl" id="ENSAPEP00000007722.1"/>
    </source>
</evidence>
<feature type="domain" description="C2H2-type" evidence="9">
    <location>
        <begin position="261"/>
        <end position="288"/>
    </location>
</feature>
<dbReference type="Gene3D" id="3.30.160.60">
    <property type="entry name" value="Classic Zinc Finger"/>
    <property type="match status" value="5"/>
</dbReference>
<feature type="region of interest" description="Disordered" evidence="8">
    <location>
        <begin position="89"/>
        <end position="114"/>
    </location>
</feature>
<dbReference type="SMART" id="SM00355">
    <property type="entry name" value="ZnF_C2H2"/>
    <property type="match status" value="5"/>
</dbReference>
<reference evidence="10 11" key="1">
    <citation type="submission" date="2018-03" db="EMBL/GenBank/DDBJ databases">
        <title>Finding Nemo's genes: A chromosome-scale reference assembly of the genome of the orange clownfish Amphiprion percula.</title>
        <authorList>
            <person name="Lehmann R."/>
        </authorList>
    </citation>
    <scope>NUCLEOTIDE SEQUENCE</scope>
</reference>
<dbReference type="GO" id="GO:0008270">
    <property type="term" value="F:zinc ion binding"/>
    <property type="evidence" value="ECO:0007669"/>
    <property type="project" value="UniProtKB-KW"/>
</dbReference>
<feature type="domain" description="C2H2-type" evidence="9">
    <location>
        <begin position="317"/>
        <end position="344"/>
    </location>
</feature>
<keyword evidence="4 7" id="KW-0863">Zinc-finger</keyword>
<dbReference type="GO" id="GO:0005634">
    <property type="term" value="C:nucleus"/>
    <property type="evidence" value="ECO:0007669"/>
    <property type="project" value="UniProtKB-SubCell"/>
</dbReference>